<keyword evidence="12" id="KW-1185">Reference proteome</keyword>
<dbReference type="InterPro" id="IPR001841">
    <property type="entry name" value="Znf_RING"/>
</dbReference>
<comment type="caution">
    <text evidence="11">The sequence shown here is derived from an EMBL/GenBank/DDBJ whole genome shotgun (WGS) entry which is preliminary data.</text>
</comment>
<dbReference type="Proteomes" id="UP000015453">
    <property type="component" value="Unassembled WGS sequence"/>
</dbReference>
<evidence type="ECO:0000313" key="12">
    <source>
        <dbReference type="Proteomes" id="UP000015453"/>
    </source>
</evidence>
<dbReference type="GO" id="GO:0008270">
    <property type="term" value="F:zinc ion binding"/>
    <property type="evidence" value="ECO:0007669"/>
    <property type="project" value="UniProtKB-KW"/>
</dbReference>
<organism evidence="11 12">
    <name type="scientific">Genlisea aurea</name>
    <dbReference type="NCBI Taxonomy" id="192259"/>
    <lineage>
        <taxon>Eukaryota</taxon>
        <taxon>Viridiplantae</taxon>
        <taxon>Streptophyta</taxon>
        <taxon>Embryophyta</taxon>
        <taxon>Tracheophyta</taxon>
        <taxon>Spermatophyta</taxon>
        <taxon>Magnoliopsida</taxon>
        <taxon>eudicotyledons</taxon>
        <taxon>Gunneridae</taxon>
        <taxon>Pentapetalae</taxon>
        <taxon>asterids</taxon>
        <taxon>lamiids</taxon>
        <taxon>Lamiales</taxon>
        <taxon>Lentibulariaceae</taxon>
        <taxon>Genlisea</taxon>
    </lineage>
</organism>
<proteinExistence type="predicted"/>
<sequence length="145" mass="16436">MLNSLMGCFISCLKCFPGADASENPPNLYGDKDVDDEVNPNSVAVYDESFRGETAIRILEGVDGSSPDIEEEYNSMTSSFGSVFESEDSDFEDECPICFEGYHPENPKIAMKCWHHYHLGCIYDWLERNATCPFCQQLLEFEDDE</sequence>
<dbReference type="PANTHER" id="PTHR46463">
    <property type="entry name" value="ZINC FINGER, RING/FYVE/PHD-TYPE"/>
    <property type="match status" value="1"/>
</dbReference>
<feature type="chain" id="PRO_5004561725" description="RING-type E3 ubiquitin transferase" evidence="9">
    <location>
        <begin position="22"/>
        <end position="145"/>
    </location>
</feature>
<evidence type="ECO:0000256" key="5">
    <source>
        <dbReference type="ARBA" id="ARBA00022771"/>
    </source>
</evidence>
<dbReference type="Pfam" id="PF13639">
    <property type="entry name" value="zf-RING_2"/>
    <property type="match status" value="1"/>
</dbReference>
<evidence type="ECO:0000256" key="2">
    <source>
        <dbReference type="ARBA" id="ARBA00012483"/>
    </source>
</evidence>
<protein>
    <recommendedName>
        <fullName evidence="2">RING-type E3 ubiquitin transferase</fullName>
        <ecNumber evidence="2">2.3.2.27</ecNumber>
    </recommendedName>
</protein>
<dbReference type="GO" id="GO:0061630">
    <property type="term" value="F:ubiquitin protein ligase activity"/>
    <property type="evidence" value="ECO:0007669"/>
    <property type="project" value="UniProtKB-EC"/>
</dbReference>
<evidence type="ECO:0000256" key="9">
    <source>
        <dbReference type="SAM" id="SignalP"/>
    </source>
</evidence>
<keyword evidence="5 8" id="KW-0863">Zinc-finger</keyword>
<dbReference type="EMBL" id="AUSU01007261">
    <property type="protein sequence ID" value="EPS60851.1"/>
    <property type="molecule type" value="Genomic_DNA"/>
</dbReference>
<comment type="catalytic activity">
    <reaction evidence="1">
        <text>S-ubiquitinyl-[E2 ubiquitin-conjugating enzyme]-L-cysteine + [acceptor protein]-L-lysine = [E2 ubiquitin-conjugating enzyme]-L-cysteine + N(6)-ubiquitinyl-[acceptor protein]-L-lysine.</text>
        <dbReference type="EC" id="2.3.2.27"/>
    </reaction>
</comment>
<dbReference type="PANTHER" id="PTHR46463:SF10">
    <property type="entry name" value="OS01G0926200 PROTEIN"/>
    <property type="match status" value="1"/>
</dbReference>
<accession>S8C954</accession>
<evidence type="ECO:0000256" key="4">
    <source>
        <dbReference type="ARBA" id="ARBA00022723"/>
    </source>
</evidence>
<dbReference type="SMART" id="SM00184">
    <property type="entry name" value="RING"/>
    <property type="match status" value="1"/>
</dbReference>
<dbReference type="SUPFAM" id="SSF57850">
    <property type="entry name" value="RING/U-box"/>
    <property type="match status" value="1"/>
</dbReference>
<evidence type="ECO:0000259" key="10">
    <source>
        <dbReference type="PROSITE" id="PS50089"/>
    </source>
</evidence>
<evidence type="ECO:0000256" key="7">
    <source>
        <dbReference type="ARBA" id="ARBA00022833"/>
    </source>
</evidence>
<dbReference type="PROSITE" id="PS50089">
    <property type="entry name" value="ZF_RING_2"/>
    <property type="match status" value="1"/>
</dbReference>
<evidence type="ECO:0000256" key="8">
    <source>
        <dbReference type="PROSITE-ProRule" id="PRU00175"/>
    </source>
</evidence>
<dbReference type="OrthoDB" id="8062037at2759"/>
<evidence type="ECO:0000256" key="3">
    <source>
        <dbReference type="ARBA" id="ARBA00022679"/>
    </source>
</evidence>
<feature type="domain" description="RING-type" evidence="10">
    <location>
        <begin position="95"/>
        <end position="136"/>
    </location>
</feature>
<name>S8C954_9LAMI</name>
<keyword evidence="7" id="KW-0862">Zinc</keyword>
<dbReference type="InterPro" id="IPR013083">
    <property type="entry name" value="Znf_RING/FYVE/PHD"/>
</dbReference>
<dbReference type="AlphaFoldDB" id="S8C954"/>
<evidence type="ECO:0000313" key="11">
    <source>
        <dbReference type="EMBL" id="EPS60851.1"/>
    </source>
</evidence>
<keyword evidence="9" id="KW-0732">Signal</keyword>
<reference evidence="11 12" key="1">
    <citation type="journal article" date="2013" name="BMC Genomics">
        <title>The miniature genome of a carnivorous plant Genlisea aurea contains a low number of genes and short non-coding sequences.</title>
        <authorList>
            <person name="Leushkin E.V."/>
            <person name="Sutormin R.A."/>
            <person name="Nabieva E.R."/>
            <person name="Penin A.A."/>
            <person name="Kondrashov A.S."/>
            <person name="Logacheva M.D."/>
        </authorList>
    </citation>
    <scope>NUCLEOTIDE SEQUENCE [LARGE SCALE GENOMIC DNA]</scope>
</reference>
<keyword evidence="6" id="KW-0833">Ubl conjugation pathway</keyword>
<evidence type="ECO:0000256" key="6">
    <source>
        <dbReference type="ARBA" id="ARBA00022786"/>
    </source>
</evidence>
<dbReference type="Gene3D" id="3.30.40.10">
    <property type="entry name" value="Zinc/RING finger domain, C3HC4 (zinc finger)"/>
    <property type="match status" value="1"/>
</dbReference>
<feature type="signal peptide" evidence="9">
    <location>
        <begin position="1"/>
        <end position="21"/>
    </location>
</feature>
<dbReference type="EC" id="2.3.2.27" evidence="2"/>
<keyword evidence="3" id="KW-0808">Transferase</keyword>
<evidence type="ECO:0000256" key="1">
    <source>
        <dbReference type="ARBA" id="ARBA00000900"/>
    </source>
</evidence>
<gene>
    <name evidence="11" type="ORF">M569_13950</name>
</gene>
<keyword evidence="4" id="KW-0479">Metal-binding</keyword>